<keyword evidence="2" id="KW-1185">Reference proteome</keyword>
<gene>
    <name evidence="1" type="ORF">AMTR_s00007p00021170</name>
</gene>
<protein>
    <submittedName>
        <fullName evidence="1">Uncharacterized protein</fullName>
    </submittedName>
</protein>
<dbReference type="HOGENOM" id="CLU_173549_0_0_1"/>
<reference evidence="2" key="1">
    <citation type="journal article" date="2013" name="Science">
        <title>The Amborella genome and the evolution of flowering plants.</title>
        <authorList>
            <consortium name="Amborella Genome Project"/>
        </authorList>
    </citation>
    <scope>NUCLEOTIDE SEQUENCE [LARGE SCALE GENOMIC DNA]</scope>
</reference>
<evidence type="ECO:0000313" key="2">
    <source>
        <dbReference type="Proteomes" id="UP000017836"/>
    </source>
</evidence>
<dbReference type="EMBL" id="KI394011">
    <property type="protein sequence ID" value="ERN05194.1"/>
    <property type="molecule type" value="Genomic_DNA"/>
</dbReference>
<name>W1PBZ0_AMBTC</name>
<dbReference type="Proteomes" id="UP000017836">
    <property type="component" value="Unassembled WGS sequence"/>
</dbReference>
<accession>W1PBZ0</accession>
<dbReference type="Gramene" id="ERN05194">
    <property type="protein sequence ID" value="ERN05194"/>
    <property type="gene ID" value="AMTR_s00007p00021170"/>
</dbReference>
<proteinExistence type="predicted"/>
<evidence type="ECO:0000313" key="1">
    <source>
        <dbReference type="EMBL" id="ERN05194.1"/>
    </source>
</evidence>
<sequence length="110" mass="12113">MTWLVGKVVAIPARRREKGQKSQDPQDPLAAIEKHVARLELAVGYGQDQFEQLGKSIEGLEGVLEGLRTGMLLTLNEVTNTNKIERAAFEDKVMGVLSKLQEQVAELRGA</sequence>
<organism evidence="1 2">
    <name type="scientific">Amborella trichopoda</name>
    <dbReference type="NCBI Taxonomy" id="13333"/>
    <lineage>
        <taxon>Eukaryota</taxon>
        <taxon>Viridiplantae</taxon>
        <taxon>Streptophyta</taxon>
        <taxon>Embryophyta</taxon>
        <taxon>Tracheophyta</taxon>
        <taxon>Spermatophyta</taxon>
        <taxon>Magnoliopsida</taxon>
        <taxon>Amborellales</taxon>
        <taxon>Amborellaceae</taxon>
        <taxon>Amborella</taxon>
    </lineage>
</organism>
<dbReference type="AlphaFoldDB" id="W1PBZ0"/>